<sequence length="202" mass="23431">MVKIFKFDKEVYSGAEIRGRVHYYESEADRILELSKVNINSAMCEFKRLKDEIKAEYGYYDKMNFQTIVGSFIGNNAAIVSSYVELVSDIVSKLYNTNNKRYLTSNLGEFSLYISFSSIEELLIDNELYGHYQATNVERDLRVAGSGSQKYAFLSRTYAFLINPSGKSYKEMLKVWKQTDGDLFDKEIFKSYVNKNLINKFK</sequence>
<accession>A0A4U9Z8F0</accession>
<name>A0A4U9Z8F0_STRAP</name>
<evidence type="ECO:0000313" key="2">
    <source>
        <dbReference type="Proteomes" id="UP000403538"/>
    </source>
</evidence>
<dbReference type="Proteomes" id="UP000403538">
    <property type="component" value="Unassembled WGS sequence"/>
</dbReference>
<protein>
    <submittedName>
        <fullName evidence="1">Uncharacterized protein</fullName>
    </submittedName>
</protein>
<proteinExistence type="predicted"/>
<gene>
    <name evidence="1" type="ORF">NCTC11062_01132</name>
</gene>
<dbReference type="AlphaFoldDB" id="A0A4U9Z8F0"/>
<evidence type="ECO:0000313" key="1">
    <source>
        <dbReference type="EMBL" id="VTS36015.1"/>
    </source>
</evidence>
<dbReference type="EMBL" id="CABEID010000001">
    <property type="protein sequence ID" value="VTS36015.1"/>
    <property type="molecule type" value="Genomic_DNA"/>
</dbReference>
<organism evidence="1 2">
    <name type="scientific">Streptococcus anginosus</name>
    <dbReference type="NCBI Taxonomy" id="1328"/>
    <lineage>
        <taxon>Bacteria</taxon>
        <taxon>Bacillati</taxon>
        <taxon>Bacillota</taxon>
        <taxon>Bacilli</taxon>
        <taxon>Lactobacillales</taxon>
        <taxon>Streptococcaceae</taxon>
        <taxon>Streptococcus</taxon>
        <taxon>Streptococcus anginosus group</taxon>
    </lineage>
</organism>
<dbReference type="RefSeq" id="WP_143876590.1">
    <property type="nucleotide sequence ID" value="NZ_CABEID010000001.1"/>
</dbReference>
<reference evidence="1 2" key="1">
    <citation type="submission" date="2019-05" db="EMBL/GenBank/DDBJ databases">
        <authorList>
            <consortium name="Pathogen Informatics"/>
        </authorList>
    </citation>
    <scope>NUCLEOTIDE SEQUENCE [LARGE SCALE GENOMIC DNA]</scope>
    <source>
        <strain evidence="1 2">NCTC11062</strain>
    </source>
</reference>